<gene>
    <name evidence="10" type="ORF">FC50_GL001614</name>
</gene>
<proteinExistence type="inferred from homology"/>
<dbReference type="InterPro" id="IPR024079">
    <property type="entry name" value="MetalloPept_cat_dom_sf"/>
</dbReference>
<dbReference type="InterPro" id="IPR042089">
    <property type="entry name" value="Peptidase_M13_dom_2"/>
</dbReference>
<keyword evidence="4" id="KW-0479">Metal-binding</keyword>
<evidence type="ECO:0000313" key="11">
    <source>
        <dbReference type="Proteomes" id="UP000051922"/>
    </source>
</evidence>
<evidence type="ECO:0000259" key="9">
    <source>
        <dbReference type="Pfam" id="PF05649"/>
    </source>
</evidence>
<dbReference type="PROSITE" id="PS51885">
    <property type="entry name" value="NEPRILYSIN"/>
    <property type="match status" value="1"/>
</dbReference>
<evidence type="ECO:0000256" key="1">
    <source>
        <dbReference type="ARBA" id="ARBA00001947"/>
    </source>
</evidence>
<evidence type="ECO:0000256" key="2">
    <source>
        <dbReference type="ARBA" id="ARBA00007357"/>
    </source>
</evidence>
<reference evidence="10 11" key="1">
    <citation type="journal article" date="2015" name="Genome Announc.">
        <title>Expanding the biotechnology potential of lactobacilli through comparative genomics of 213 strains and associated genera.</title>
        <authorList>
            <person name="Sun Z."/>
            <person name="Harris H.M."/>
            <person name="McCann A."/>
            <person name="Guo C."/>
            <person name="Argimon S."/>
            <person name="Zhang W."/>
            <person name="Yang X."/>
            <person name="Jeffery I.B."/>
            <person name="Cooney J.C."/>
            <person name="Kagawa T.F."/>
            <person name="Liu W."/>
            <person name="Song Y."/>
            <person name="Salvetti E."/>
            <person name="Wrobel A."/>
            <person name="Rasinkangas P."/>
            <person name="Parkhill J."/>
            <person name="Rea M.C."/>
            <person name="O'Sullivan O."/>
            <person name="Ritari J."/>
            <person name="Douillard F.P."/>
            <person name="Paul Ross R."/>
            <person name="Yang R."/>
            <person name="Briner A.E."/>
            <person name="Felis G.E."/>
            <person name="de Vos W.M."/>
            <person name="Barrangou R."/>
            <person name="Klaenhammer T.R."/>
            <person name="Caufield P.W."/>
            <person name="Cui Y."/>
            <person name="Zhang H."/>
            <person name="O'Toole P.W."/>
        </authorList>
    </citation>
    <scope>NUCLEOTIDE SEQUENCE [LARGE SCALE GENOMIC DNA]</scope>
    <source>
        <strain evidence="10 11">DSM 15945</strain>
    </source>
</reference>
<name>A0A0R1TVT4_9LACO</name>
<dbReference type="Pfam" id="PF01431">
    <property type="entry name" value="Peptidase_M13"/>
    <property type="match status" value="1"/>
</dbReference>
<keyword evidence="3" id="KW-0645">Protease</keyword>
<evidence type="ECO:0000256" key="4">
    <source>
        <dbReference type="ARBA" id="ARBA00022723"/>
    </source>
</evidence>
<dbReference type="EMBL" id="AZFJ01000052">
    <property type="protein sequence ID" value="KRL85449.1"/>
    <property type="molecule type" value="Genomic_DNA"/>
</dbReference>
<comment type="similarity">
    <text evidence="2">Belongs to the peptidase M13 family.</text>
</comment>
<dbReference type="OrthoDB" id="9775677at2"/>
<dbReference type="GO" id="GO:0005886">
    <property type="term" value="C:plasma membrane"/>
    <property type="evidence" value="ECO:0007669"/>
    <property type="project" value="TreeGrafter"/>
</dbReference>
<protein>
    <submittedName>
        <fullName evidence="10">Endopeptidase O</fullName>
    </submittedName>
</protein>
<dbReference type="PANTHER" id="PTHR11733:SF167">
    <property type="entry name" value="FI17812P1-RELATED"/>
    <property type="match status" value="1"/>
</dbReference>
<dbReference type="PRINTS" id="PR00786">
    <property type="entry name" value="NEPRILYSIN"/>
</dbReference>
<comment type="caution">
    <text evidence="10">The sequence shown here is derived from an EMBL/GenBank/DDBJ whole genome shotgun (WGS) entry which is preliminary data.</text>
</comment>
<organism evidence="10 11">
    <name type="scientific">Lacticaseibacillus pantheris DSM 15945 = JCM 12539 = NBRC 106106</name>
    <dbReference type="NCBI Taxonomy" id="1423783"/>
    <lineage>
        <taxon>Bacteria</taxon>
        <taxon>Bacillati</taxon>
        <taxon>Bacillota</taxon>
        <taxon>Bacilli</taxon>
        <taxon>Lactobacillales</taxon>
        <taxon>Lactobacillaceae</taxon>
        <taxon>Lacticaseibacillus</taxon>
    </lineage>
</organism>
<sequence>MALKTTYKDDLYMTVNGEWEQSAVIPDDKPATGGFTDLADGVEKKLMADFAAFRDGQEKAPNQYVQRAVDLYRVAGDYTRRDKEGITPLTPRLARIAALTSVDDLNGQAAEWDRNGFPLPFNIAVEPDMKDTANNVVYLYALPTILPDTTYYADDNPAKEQLLAAYREMATGLLRFTDLDAAAQAEMVEAALRFDATIAAHVKSNEDKADYPAMYNPTSRADVTAKMRPFAWDQYLQELLPSDPDQIIVTDPGFLDAFATIYNNDTFADFRAWAYVNELIGDSTYLSEELRQLAGTYRRKLTGLPALPNQDKSAYRIANSAFSEPVGIYYGRKYFGEEAKGDVIQLVQRMIATYKQRIADNPWMSQPTKDKAIVKLNTMVLKMGYPDKVNARYDHYQVDPDASLLENMLNINRASTAYSIAQLDQPVDRTEWGMPGHLVNACYDPSRNDITFPAAILQAPFYSLKQTDSENFGGIGAVIAHEITHGFDNNGAQFDEFGNLKNWWQDSDYKEFKRLTQAMIDEFNGRDFAGGKVNGKLIVSENIADLGGMAAALATAQQDEDVDLRAFFTNWGRIWRQKDRPEYAQLLLASDVHAPNYLRANVQPQNFDEWYATFDVQPGDGMYLDPARRVVIW</sequence>
<dbReference type="GO" id="GO:0016485">
    <property type="term" value="P:protein processing"/>
    <property type="evidence" value="ECO:0007669"/>
    <property type="project" value="TreeGrafter"/>
</dbReference>
<dbReference type="CDD" id="cd08662">
    <property type="entry name" value="M13"/>
    <property type="match status" value="1"/>
</dbReference>
<dbReference type="SUPFAM" id="SSF55486">
    <property type="entry name" value="Metalloproteases ('zincins'), catalytic domain"/>
    <property type="match status" value="1"/>
</dbReference>
<feature type="domain" description="Peptidase M13 N-terminal" evidence="9">
    <location>
        <begin position="8"/>
        <end position="386"/>
    </location>
</feature>
<dbReference type="STRING" id="1423783.FC50_GL001614"/>
<dbReference type="PATRIC" id="fig|1423783.4.peg.1657"/>
<dbReference type="GO" id="GO:0004222">
    <property type="term" value="F:metalloendopeptidase activity"/>
    <property type="evidence" value="ECO:0007669"/>
    <property type="project" value="InterPro"/>
</dbReference>
<keyword evidence="6" id="KW-0862">Zinc</keyword>
<dbReference type="Pfam" id="PF05649">
    <property type="entry name" value="Peptidase_M13_N"/>
    <property type="match status" value="1"/>
</dbReference>
<dbReference type="Proteomes" id="UP000051922">
    <property type="component" value="Unassembled WGS sequence"/>
</dbReference>
<evidence type="ECO:0000313" key="10">
    <source>
        <dbReference type="EMBL" id="KRL85449.1"/>
    </source>
</evidence>
<evidence type="ECO:0000256" key="3">
    <source>
        <dbReference type="ARBA" id="ARBA00022670"/>
    </source>
</evidence>
<dbReference type="Gene3D" id="1.10.1380.10">
    <property type="entry name" value="Neutral endopeptidase , domain2"/>
    <property type="match status" value="1"/>
</dbReference>
<dbReference type="InterPro" id="IPR018497">
    <property type="entry name" value="Peptidase_M13_C"/>
</dbReference>
<accession>A0A0R1TVT4</accession>
<dbReference type="InterPro" id="IPR008753">
    <property type="entry name" value="Peptidase_M13_N"/>
</dbReference>
<evidence type="ECO:0000256" key="6">
    <source>
        <dbReference type="ARBA" id="ARBA00022833"/>
    </source>
</evidence>
<comment type="cofactor">
    <cofactor evidence="1">
        <name>Zn(2+)</name>
        <dbReference type="ChEBI" id="CHEBI:29105"/>
    </cofactor>
</comment>
<dbReference type="GO" id="GO:0046872">
    <property type="term" value="F:metal ion binding"/>
    <property type="evidence" value="ECO:0007669"/>
    <property type="project" value="UniProtKB-KW"/>
</dbReference>
<dbReference type="AlphaFoldDB" id="A0A0R1TVT4"/>
<keyword evidence="7" id="KW-0482">Metalloprotease</keyword>
<evidence type="ECO:0000256" key="7">
    <source>
        <dbReference type="ARBA" id="ARBA00023049"/>
    </source>
</evidence>
<evidence type="ECO:0000259" key="8">
    <source>
        <dbReference type="Pfam" id="PF01431"/>
    </source>
</evidence>
<dbReference type="RefSeq" id="WP_056956908.1">
    <property type="nucleotide sequence ID" value="NZ_AZFJ01000052.1"/>
</dbReference>
<dbReference type="InterPro" id="IPR000718">
    <property type="entry name" value="Peptidase_M13"/>
</dbReference>
<dbReference type="PANTHER" id="PTHR11733">
    <property type="entry name" value="ZINC METALLOPROTEASE FAMILY M13 NEPRILYSIN-RELATED"/>
    <property type="match status" value="1"/>
</dbReference>
<dbReference type="Gene3D" id="3.40.390.10">
    <property type="entry name" value="Collagenase (Catalytic Domain)"/>
    <property type="match status" value="1"/>
</dbReference>
<evidence type="ECO:0000256" key="5">
    <source>
        <dbReference type="ARBA" id="ARBA00022801"/>
    </source>
</evidence>
<keyword evidence="11" id="KW-1185">Reference proteome</keyword>
<keyword evidence="5" id="KW-0378">Hydrolase</keyword>
<feature type="domain" description="Peptidase M13 C-terminal" evidence="8">
    <location>
        <begin position="440"/>
        <end position="630"/>
    </location>
</feature>